<sequence>MSDCSTAGGVFQTIVVVSVPVGSGWSVPDGGAVVSPGLPPEVSSVPSVDVVVPPSPGVGPVPGEVVPPVVPGPEVPGPLVLGSVVVPGPVVPGSVVPGSVGTGSVVLGPVVPGLVVPGSGDVEPPVVPGVPGVVVGPVVVDGEVTPAATTSYATIVRD</sequence>
<protein>
    <submittedName>
        <fullName evidence="1">Uncharacterized protein</fullName>
    </submittedName>
</protein>
<proteinExistence type="predicted"/>
<name>A0A2U1ZUX7_9MICO</name>
<dbReference type="Proteomes" id="UP000245166">
    <property type="component" value="Unassembled WGS sequence"/>
</dbReference>
<accession>A0A2U1ZUX7</accession>
<dbReference type="AlphaFoldDB" id="A0A2U1ZUX7"/>
<gene>
    <name evidence="1" type="ORF">C8046_09095</name>
</gene>
<keyword evidence="2" id="KW-1185">Reference proteome</keyword>
<dbReference type="EMBL" id="PYHR01000002">
    <property type="protein sequence ID" value="PWD50778.1"/>
    <property type="molecule type" value="Genomic_DNA"/>
</dbReference>
<evidence type="ECO:0000313" key="2">
    <source>
        <dbReference type="Proteomes" id="UP000245166"/>
    </source>
</evidence>
<comment type="caution">
    <text evidence="1">The sequence shown here is derived from an EMBL/GenBank/DDBJ whole genome shotgun (WGS) entry which is preliminary data.</text>
</comment>
<reference evidence="1 2" key="1">
    <citation type="submission" date="2018-03" db="EMBL/GenBank/DDBJ databases">
        <title>Genome assembly of novel Miniimonas species PCH200.</title>
        <authorList>
            <person name="Thakur V."/>
            <person name="Kumar V."/>
            <person name="Singh D."/>
        </authorList>
    </citation>
    <scope>NUCLEOTIDE SEQUENCE [LARGE SCALE GENOMIC DNA]</scope>
    <source>
        <strain evidence="1 2">PCH200</strain>
    </source>
</reference>
<evidence type="ECO:0000313" key="1">
    <source>
        <dbReference type="EMBL" id="PWD50778.1"/>
    </source>
</evidence>
<organism evidence="1 2">
    <name type="scientific">Serinibacter arcticus</name>
    <dbReference type="NCBI Taxonomy" id="1655435"/>
    <lineage>
        <taxon>Bacteria</taxon>
        <taxon>Bacillati</taxon>
        <taxon>Actinomycetota</taxon>
        <taxon>Actinomycetes</taxon>
        <taxon>Micrococcales</taxon>
        <taxon>Beutenbergiaceae</taxon>
        <taxon>Serinibacter</taxon>
    </lineage>
</organism>